<evidence type="ECO:0000313" key="5">
    <source>
        <dbReference type="EMBL" id="AFM01160.1"/>
    </source>
</evidence>
<dbReference type="InterPro" id="IPR001173">
    <property type="entry name" value="Glyco_trans_2-like"/>
</dbReference>
<dbReference type="STRING" id="756499.Desde_2857"/>
<dbReference type="PANTHER" id="PTHR43398:SF1">
    <property type="entry name" value="DOLICHOL-PHOSPHATE MANNOSYLTRANSFERASE SUBUNIT 1"/>
    <property type="match status" value="1"/>
</dbReference>
<name>I4AB25_DESDJ</name>
<accession>I4AB25</accession>
<dbReference type="Proteomes" id="UP000006053">
    <property type="component" value="Chromosome"/>
</dbReference>
<feature type="domain" description="Glycosyltransferase 2-like" evidence="4">
    <location>
        <begin position="4"/>
        <end position="183"/>
    </location>
</feature>
<keyword evidence="3 5" id="KW-0808">Transferase</keyword>
<dbReference type="SUPFAM" id="SSF53448">
    <property type="entry name" value="Nucleotide-diphospho-sugar transferases"/>
    <property type="match status" value="1"/>
</dbReference>
<dbReference type="Pfam" id="PF00535">
    <property type="entry name" value="Glycos_transf_2"/>
    <property type="match status" value="1"/>
</dbReference>
<protein>
    <submittedName>
        <fullName evidence="5">Glycosyl transferase</fullName>
    </submittedName>
</protein>
<dbReference type="Gene3D" id="3.90.550.10">
    <property type="entry name" value="Spore Coat Polysaccharide Biosynthesis Protein SpsA, Chain A"/>
    <property type="match status" value="1"/>
</dbReference>
<organism evidence="5 6">
    <name type="scientific">Desulfitobacterium dehalogenans (strain ATCC 51507 / DSM 9161 / JW/IU-DC1)</name>
    <dbReference type="NCBI Taxonomy" id="756499"/>
    <lineage>
        <taxon>Bacteria</taxon>
        <taxon>Bacillati</taxon>
        <taxon>Bacillota</taxon>
        <taxon>Clostridia</taxon>
        <taxon>Eubacteriales</taxon>
        <taxon>Desulfitobacteriaceae</taxon>
        <taxon>Desulfitobacterium</taxon>
    </lineage>
</organism>
<dbReference type="AlphaFoldDB" id="I4AB25"/>
<evidence type="ECO:0000256" key="2">
    <source>
        <dbReference type="ARBA" id="ARBA00022676"/>
    </source>
</evidence>
<dbReference type="PANTHER" id="PTHR43398">
    <property type="entry name" value="DOLICHOL-PHOSPHATE MANNOSYLTRANSFERASE SUBUNIT 1"/>
    <property type="match status" value="1"/>
</dbReference>
<dbReference type="eggNOG" id="COG0463">
    <property type="taxonomic scope" value="Bacteria"/>
</dbReference>
<reference evidence="6" key="1">
    <citation type="submission" date="2012-06" db="EMBL/GenBank/DDBJ databases">
        <title>Complete sequence of Desulfitobacterium dehalogenans ATCC 51507.</title>
        <authorList>
            <person name="Lucas S."/>
            <person name="Han J."/>
            <person name="Lapidus A."/>
            <person name="Cheng J.-F."/>
            <person name="Goodwin L."/>
            <person name="Pitluck S."/>
            <person name="Peters L."/>
            <person name="Ovchinnikova G."/>
            <person name="Teshima H."/>
            <person name="Detter J.C."/>
            <person name="Han C."/>
            <person name="Tapia R."/>
            <person name="Land M."/>
            <person name="Hauser L."/>
            <person name="Kyrpides N."/>
            <person name="Ivanova N."/>
            <person name="Pagani I."/>
            <person name="Kruse T."/>
            <person name="de Vos W.M."/>
            <person name="Smidt H."/>
            <person name="Woyke T."/>
        </authorList>
    </citation>
    <scope>NUCLEOTIDE SEQUENCE [LARGE SCALE GENOMIC DNA]</scope>
    <source>
        <strain evidence="6">ATCC 51507 / DSM 9161 / JW/IU-DC1</strain>
    </source>
</reference>
<dbReference type="KEGG" id="ddh:Desde_2857"/>
<evidence type="ECO:0000259" key="4">
    <source>
        <dbReference type="Pfam" id="PF00535"/>
    </source>
</evidence>
<dbReference type="RefSeq" id="WP_014794640.1">
    <property type="nucleotide sequence ID" value="NC_018017.1"/>
</dbReference>
<dbReference type="HOGENOM" id="CLU_033536_13_2_9"/>
<reference evidence="5 6" key="2">
    <citation type="journal article" date="2015" name="J. Bacteriol.">
        <title>Genomic, proteomic, and biochemical analysis of the organohalide respiratory pathway in Desulfitobacterium dehalogenans.</title>
        <authorList>
            <person name="Kruse T."/>
            <person name="van de Pas B.A."/>
            <person name="Atteia A."/>
            <person name="Krab K."/>
            <person name="Hagen W.R."/>
            <person name="Goodwin L."/>
            <person name="Chain P."/>
            <person name="Boeren S."/>
            <person name="Maphosa F."/>
            <person name="Schraa G."/>
            <person name="de Vos W.M."/>
            <person name="van der Oost J."/>
            <person name="Smidt H."/>
            <person name="Stams A.J."/>
        </authorList>
    </citation>
    <scope>NUCLEOTIDE SEQUENCE [LARGE SCALE GENOMIC DNA]</scope>
    <source>
        <strain evidence="6">ATCC 51507 / DSM 9161 / JW/IU-DC1</strain>
    </source>
</reference>
<keyword evidence="6" id="KW-1185">Reference proteome</keyword>
<dbReference type="InterPro" id="IPR039528">
    <property type="entry name" value="DPM1-like"/>
</dbReference>
<gene>
    <name evidence="5" type="ordered locus">Desde_2857</name>
</gene>
<dbReference type="GO" id="GO:0004582">
    <property type="term" value="F:dolichyl-phosphate beta-D-mannosyltransferase activity"/>
    <property type="evidence" value="ECO:0007669"/>
    <property type="project" value="InterPro"/>
</dbReference>
<comment type="similarity">
    <text evidence="1">Belongs to the glycosyltransferase 2 family.</text>
</comment>
<proteinExistence type="inferred from homology"/>
<sequence length="263" mass="29781">MLFVVLPAYNEEAGLELLLDDIRKACQGIPTQIIVVNDASTDHTLDIAQNYAQSFPEVQVLSHPQNKGLGGSLMTGFKHAFAQRRILRKQCSEWVGYDDIILTMDADNTHPADRIPFMVEQIDQGADLVVASRYAPGGKQYGLNPLRQVLSWGAGQVMTLFFPVPGLKDYSCGYRAYRASVLESTYMIYGERLIESRSFAGMVELLVKVAGYCREIREIPFDLHYEKKQGKSKMKIMATIMGYFALILRLKKERWGWVEWVGE</sequence>
<evidence type="ECO:0000313" key="6">
    <source>
        <dbReference type="Proteomes" id="UP000006053"/>
    </source>
</evidence>
<dbReference type="EMBL" id="CP003348">
    <property type="protein sequence ID" value="AFM01160.1"/>
    <property type="molecule type" value="Genomic_DNA"/>
</dbReference>
<dbReference type="OrthoDB" id="9810303at2"/>
<dbReference type="InterPro" id="IPR029044">
    <property type="entry name" value="Nucleotide-diphossugar_trans"/>
</dbReference>
<evidence type="ECO:0000256" key="3">
    <source>
        <dbReference type="ARBA" id="ARBA00022679"/>
    </source>
</evidence>
<keyword evidence="2" id="KW-0328">Glycosyltransferase</keyword>
<dbReference type="GO" id="GO:0016020">
    <property type="term" value="C:membrane"/>
    <property type="evidence" value="ECO:0007669"/>
    <property type="project" value="GOC"/>
</dbReference>
<evidence type="ECO:0000256" key="1">
    <source>
        <dbReference type="ARBA" id="ARBA00006739"/>
    </source>
</evidence>
<dbReference type="GO" id="GO:0009247">
    <property type="term" value="P:glycolipid biosynthetic process"/>
    <property type="evidence" value="ECO:0007669"/>
    <property type="project" value="TreeGrafter"/>
</dbReference>